<dbReference type="EMBL" id="VBQZ03000014">
    <property type="protein sequence ID" value="MXQ82896.1"/>
    <property type="molecule type" value="Genomic_DNA"/>
</dbReference>
<accession>A0A6B0R348</accession>
<dbReference type="Proteomes" id="UP000322234">
    <property type="component" value="Unassembled WGS sequence"/>
</dbReference>
<keyword evidence="2" id="KW-1185">Reference proteome</keyword>
<gene>
    <name evidence="1" type="ORF">E5288_WYG022673</name>
</gene>
<evidence type="ECO:0000313" key="2">
    <source>
        <dbReference type="Proteomes" id="UP000322234"/>
    </source>
</evidence>
<proteinExistence type="predicted"/>
<sequence>MSTSFHSSAFQESKTWTYPKASSRIHIRRDTSTGCLRNCAVTNAESRTLTLRYPKTLLHKEGELQTWLPPGDDGRMSPTMAHWKRQSTVSSLLDHRVRPGLEPKSKDVEELALEEYMPTGLELAALWPERPLPAQKGGPDGYFGSN</sequence>
<reference evidence="1" key="1">
    <citation type="submission" date="2019-10" db="EMBL/GenBank/DDBJ databases">
        <title>The sequence and de novo assembly of the wild yak genome.</title>
        <authorList>
            <person name="Liu Y."/>
        </authorList>
    </citation>
    <scope>NUCLEOTIDE SEQUENCE [LARGE SCALE GENOMIC DNA]</scope>
    <source>
        <strain evidence="1">WY2019</strain>
    </source>
</reference>
<protein>
    <submittedName>
        <fullName evidence="1">Uncharacterized protein</fullName>
    </submittedName>
</protein>
<name>A0A6B0R348_9CETA</name>
<evidence type="ECO:0000313" key="1">
    <source>
        <dbReference type="EMBL" id="MXQ82896.1"/>
    </source>
</evidence>
<comment type="caution">
    <text evidence="1">The sequence shown here is derived from an EMBL/GenBank/DDBJ whole genome shotgun (WGS) entry which is preliminary data.</text>
</comment>
<dbReference type="AlphaFoldDB" id="A0A6B0R348"/>
<organism evidence="1 2">
    <name type="scientific">Bos mutus</name>
    <name type="common">wild yak</name>
    <dbReference type="NCBI Taxonomy" id="72004"/>
    <lineage>
        <taxon>Eukaryota</taxon>
        <taxon>Metazoa</taxon>
        <taxon>Chordata</taxon>
        <taxon>Craniata</taxon>
        <taxon>Vertebrata</taxon>
        <taxon>Euteleostomi</taxon>
        <taxon>Mammalia</taxon>
        <taxon>Eutheria</taxon>
        <taxon>Laurasiatheria</taxon>
        <taxon>Artiodactyla</taxon>
        <taxon>Ruminantia</taxon>
        <taxon>Pecora</taxon>
        <taxon>Bovidae</taxon>
        <taxon>Bovinae</taxon>
        <taxon>Bos</taxon>
    </lineage>
</organism>